<feature type="domain" description="HTH iclR-type" evidence="4">
    <location>
        <begin position="10"/>
        <end position="69"/>
    </location>
</feature>
<keyword evidence="3" id="KW-0804">Transcription</keyword>
<evidence type="ECO:0000259" key="5">
    <source>
        <dbReference type="PROSITE" id="PS51078"/>
    </source>
</evidence>
<evidence type="ECO:0000256" key="3">
    <source>
        <dbReference type="ARBA" id="ARBA00023163"/>
    </source>
</evidence>
<dbReference type="RefSeq" id="WP_258384543.1">
    <property type="nucleotide sequence ID" value="NZ_CP091430.1"/>
</dbReference>
<keyword evidence="2" id="KW-0238">DNA-binding</keyword>
<dbReference type="SMART" id="SM00346">
    <property type="entry name" value="HTH_ICLR"/>
    <property type="match status" value="1"/>
</dbReference>
<evidence type="ECO:0000256" key="1">
    <source>
        <dbReference type="ARBA" id="ARBA00023015"/>
    </source>
</evidence>
<keyword evidence="1" id="KW-0805">Transcription regulation</keyword>
<dbReference type="PANTHER" id="PTHR30136">
    <property type="entry name" value="HELIX-TURN-HELIX TRANSCRIPTIONAL REGULATOR, ICLR FAMILY"/>
    <property type="match status" value="1"/>
</dbReference>
<dbReference type="Pfam" id="PF01614">
    <property type="entry name" value="IclR_C"/>
    <property type="match status" value="1"/>
</dbReference>
<dbReference type="InterPro" id="IPR050707">
    <property type="entry name" value="HTH_MetabolicPath_Reg"/>
</dbReference>
<protein>
    <submittedName>
        <fullName evidence="6">IclR family transcriptional regulator</fullName>
    </submittedName>
</protein>
<dbReference type="EMBL" id="CP091430">
    <property type="protein sequence ID" value="UVI28455.1"/>
    <property type="molecule type" value="Genomic_DNA"/>
</dbReference>
<evidence type="ECO:0000313" key="6">
    <source>
        <dbReference type="EMBL" id="UVI28455.1"/>
    </source>
</evidence>
<dbReference type="InterPro" id="IPR036390">
    <property type="entry name" value="WH_DNA-bd_sf"/>
</dbReference>
<evidence type="ECO:0000259" key="4">
    <source>
        <dbReference type="PROSITE" id="PS51077"/>
    </source>
</evidence>
<sequence>MAQGTKEYSVPALEKAIAILNALAASELSISDLHSQLKLPKTTTFVILNTLEQHEIIRKTPEGKYRLGPGVLRWGNRYFDSMDMVQIARPHLERLVEEKPYTCHLAVLIGDKPVYCDKVEGSGFVRFATMIGQSQPLHQSSVGKALAAGLSDDDIRSLLPDAMDASTGKSIRSIEKFLEEVQFVRENGFAIEDEEFEEGVRCIGAPIRNYTGNIVASLSITALSKDLPAVKFMVIGEEVKQTAALISRDLGYNGGNIRHSVTETKSMGNKP</sequence>
<dbReference type="Proteomes" id="UP001057877">
    <property type="component" value="Chromosome"/>
</dbReference>
<name>A0ABY5S7D6_9BACL</name>
<dbReference type="PROSITE" id="PS51077">
    <property type="entry name" value="HTH_ICLR"/>
    <property type="match status" value="1"/>
</dbReference>
<dbReference type="SUPFAM" id="SSF46785">
    <property type="entry name" value="Winged helix' DNA-binding domain"/>
    <property type="match status" value="1"/>
</dbReference>
<dbReference type="InterPro" id="IPR005471">
    <property type="entry name" value="Tscrpt_reg_IclR_N"/>
</dbReference>
<dbReference type="InterPro" id="IPR029016">
    <property type="entry name" value="GAF-like_dom_sf"/>
</dbReference>
<dbReference type="SUPFAM" id="SSF55781">
    <property type="entry name" value="GAF domain-like"/>
    <property type="match status" value="1"/>
</dbReference>
<proteinExistence type="predicted"/>
<gene>
    <name evidence="6" type="ORF">L1F29_23795</name>
</gene>
<dbReference type="Gene3D" id="1.10.10.10">
    <property type="entry name" value="Winged helix-like DNA-binding domain superfamily/Winged helix DNA-binding domain"/>
    <property type="match status" value="1"/>
</dbReference>
<dbReference type="Gene3D" id="3.30.450.40">
    <property type="match status" value="1"/>
</dbReference>
<feature type="domain" description="IclR-ED" evidence="5">
    <location>
        <begin position="70"/>
        <end position="252"/>
    </location>
</feature>
<dbReference type="PROSITE" id="PS51078">
    <property type="entry name" value="ICLR_ED"/>
    <property type="match status" value="1"/>
</dbReference>
<evidence type="ECO:0000256" key="2">
    <source>
        <dbReference type="ARBA" id="ARBA00023125"/>
    </source>
</evidence>
<dbReference type="InterPro" id="IPR036388">
    <property type="entry name" value="WH-like_DNA-bd_sf"/>
</dbReference>
<dbReference type="InterPro" id="IPR014757">
    <property type="entry name" value="Tscrpt_reg_IclR_C"/>
</dbReference>
<dbReference type="Pfam" id="PF09339">
    <property type="entry name" value="HTH_IclR"/>
    <property type="match status" value="1"/>
</dbReference>
<evidence type="ECO:0000313" key="7">
    <source>
        <dbReference type="Proteomes" id="UP001057877"/>
    </source>
</evidence>
<keyword evidence="7" id="KW-1185">Reference proteome</keyword>
<dbReference type="PANTHER" id="PTHR30136:SF24">
    <property type="entry name" value="HTH-TYPE TRANSCRIPTIONAL REPRESSOR ALLR"/>
    <property type="match status" value="1"/>
</dbReference>
<reference evidence="6" key="1">
    <citation type="submission" date="2022-01" db="EMBL/GenBank/DDBJ databases">
        <title>Paenibacillus spongiae sp. nov., isolated from marine sponge.</title>
        <authorList>
            <person name="Li Z."/>
            <person name="Zhang M."/>
        </authorList>
    </citation>
    <scope>NUCLEOTIDE SEQUENCE</scope>
    <source>
        <strain evidence="6">PHS-Z3</strain>
    </source>
</reference>
<organism evidence="6 7">
    <name type="scientific">Paenibacillus spongiae</name>
    <dbReference type="NCBI Taxonomy" id="2909671"/>
    <lineage>
        <taxon>Bacteria</taxon>
        <taxon>Bacillati</taxon>
        <taxon>Bacillota</taxon>
        <taxon>Bacilli</taxon>
        <taxon>Bacillales</taxon>
        <taxon>Paenibacillaceae</taxon>
        <taxon>Paenibacillus</taxon>
    </lineage>
</organism>
<accession>A0ABY5S7D6</accession>